<dbReference type="Pfam" id="PF07494">
    <property type="entry name" value="Reg_prop"/>
    <property type="match status" value="3"/>
</dbReference>
<feature type="domain" description="Histidine kinase" evidence="5">
    <location>
        <begin position="1146"/>
        <end position="1313"/>
    </location>
</feature>
<keyword evidence="4" id="KW-0732">Signal</keyword>
<dbReference type="InterPro" id="IPR003594">
    <property type="entry name" value="HATPase_dom"/>
</dbReference>
<name>A0A931NDG9_9BURK</name>
<dbReference type="RefSeq" id="WP_198099050.1">
    <property type="nucleotide sequence ID" value="NZ_JAEDAL010000001.1"/>
</dbReference>
<dbReference type="Gene3D" id="2.130.10.10">
    <property type="entry name" value="YVTN repeat-like/Quinoprotein amine dehydrogenase"/>
    <property type="match status" value="2"/>
</dbReference>
<keyword evidence="3" id="KW-0597">Phosphoprotein</keyword>
<dbReference type="SUPFAM" id="SSF55874">
    <property type="entry name" value="ATPase domain of HSP90 chaperone/DNA topoisomerase II/histidine kinase"/>
    <property type="match status" value="1"/>
</dbReference>
<accession>A0A931NDG9</accession>
<dbReference type="Pfam" id="PF07495">
    <property type="entry name" value="Y_Y_Y"/>
    <property type="match status" value="1"/>
</dbReference>
<dbReference type="InterPro" id="IPR011110">
    <property type="entry name" value="Reg_prop"/>
</dbReference>
<dbReference type="InterPro" id="IPR036097">
    <property type="entry name" value="HisK_dim/P_sf"/>
</dbReference>
<reference evidence="6" key="1">
    <citation type="submission" date="2020-12" db="EMBL/GenBank/DDBJ databases">
        <title>The genome sequence of Inhella sp. 4Y17.</title>
        <authorList>
            <person name="Liu Y."/>
        </authorList>
    </citation>
    <scope>NUCLEOTIDE SEQUENCE</scope>
    <source>
        <strain evidence="6">4Y10</strain>
    </source>
</reference>
<evidence type="ECO:0000256" key="1">
    <source>
        <dbReference type="ARBA" id="ARBA00000085"/>
    </source>
</evidence>
<feature type="chain" id="PRO_5037527148" description="histidine kinase" evidence="4">
    <location>
        <begin position="27"/>
        <end position="1322"/>
    </location>
</feature>
<dbReference type="SMART" id="SM00387">
    <property type="entry name" value="HATPase_c"/>
    <property type="match status" value="1"/>
</dbReference>
<dbReference type="InterPro" id="IPR004358">
    <property type="entry name" value="Sig_transdc_His_kin-like_C"/>
</dbReference>
<dbReference type="SUPFAM" id="SSF55781">
    <property type="entry name" value="GAF domain-like"/>
    <property type="match status" value="1"/>
</dbReference>
<feature type="signal peptide" evidence="4">
    <location>
        <begin position="1"/>
        <end position="26"/>
    </location>
</feature>
<keyword evidence="7" id="KW-1185">Reference proteome</keyword>
<dbReference type="InterPro" id="IPR005467">
    <property type="entry name" value="His_kinase_dom"/>
</dbReference>
<dbReference type="Pfam" id="PF02518">
    <property type="entry name" value="HATPase_c"/>
    <property type="match status" value="1"/>
</dbReference>
<dbReference type="InterPro" id="IPR013783">
    <property type="entry name" value="Ig-like_fold"/>
</dbReference>
<dbReference type="Gene3D" id="3.30.450.40">
    <property type="match status" value="1"/>
</dbReference>
<gene>
    <name evidence="6" type="ORF">I7X43_01130</name>
</gene>
<dbReference type="PRINTS" id="PR00344">
    <property type="entry name" value="BCTRLSENSOR"/>
</dbReference>
<evidence type="ECO:0000259" key="5">
    <source>
        <dbReference type="PROSITE" id="PS50109"/>
    </source>
</evidence>
<dbReference type="Gene3D" id="3.30.565.10">
    <property type="entry name" value="Histidine kinase-like ATPase, C-terminal domain"/>
    <property type="match status" value="1"/>
</dbReference>
<evidence type="ECO:0000313" key="6">
    <source>
        <dbReference type="EMBL" id="MBH9551436.1"/>
    </source>
</evidence>
<dbReference type="InterPro" id="IPR003661">
    <property type="entry name" value="HisK_dim/P_dom"/>
</dbReference>
<sequence>MPLPRLFRRIWFALVLVLAAAHGAGAAPTPFRLAEPYLETVGDAESIPFGVVVSLTQDTQGFLWIGTQVGLVRYDGYRFRLFKHHRDDPHSLPGDFINSLWAAPDGRLWVGTLTDGLAVYDPRSERFTRYVHNPAQLGSVPASRINALVTDARGSLWVGTDQGLGELPAGATAFTVHRLGAAGPQAPRIQSLLLDRDGRLWVGTDQGLQVRRATGFEPVPLGAGASTHITQLFQAQDGQIWLGSEQRGAARLQPGTGAVHWLAAGAGPQAVQSIAQPRDGVMALGGRDGLYFVTADRGLPLQKMQRDLSRTSGLALDDVRAQWVDRAGLHWIGTWGGGLQRNDRASSSVRMLRGSAEDGRLLSHADVHSVLPLPSGEILLGLARGGIDRIDRERGRVGGQRPGISGLDNGLITGLASGPDGSLWAATRNQGVQRLRPGSARWDNHSLAQGLPDHRVARLLWSRQSELWVATWGGLARWRGEGLGFETLTLANGEPMRSRIDTLAEDSAGRVWAGTEEGLVVWEPEAKALRRIRSLPLQQGGLLSDDVNGLLVDRQGRLWVDTRKGLQRLKSWDGERAEFEDISTQVGRPGQYFGGNLLEDAEGRIWTQWFVLNREATQAQELGRADGLDLGTPWVGSYAKTDDGLLMFGGTQGVAIIDPAQFRRWAHHPPVVATEIRVDGAPLPAMLPAQGLVLQPQQRSFAVEYAALDYSAPQRLRYRHRLEGYDKDWVDTNAGQRSAHYGELPPGRYTLRVQGSNRLGEWSPHELTIPVEILPAFWQTAGFAVALGLAAFGALTAGWRWRTQRLRQRQRQLEQQVAERTADLVQLEAIGQGLTASLDLEQIFQRLHEQVAKRLDVDVFGIGSVDERVQVLRMDYVYECGVRLAPVNLTLSDARRAGTWCVRQRKELVTAQRSDLLAYLGHVPPVVAGVEMQSCLYLPLVMEDQVLGCLTVQSRRIAAFSAQHLDFLRALANYTAIAVANGLSLRRLMQAQSRLVQSEKMASLGQLVASVAHEINTPIGAIKSSGAHIHSALTTALAALPALIRTLDDDNLRRFFGLVEARQQHRGMRSSREERAVVRQLTRTLTQHGLPDPDHTAQLLVDLQAESCLDEALPLLRLPQGPRVIALAHSLGTVISGTDNINVAIERVSKIVFALKTFSRSSSDGALEFSDVAAQLGTVLTLYQSVMRHGVELVQHVETVPPLWCQADALNQVWTNLIHNALQAMHHRGTLTLTLRQHGDELQVTVQDTGSGIPPDILPRIFEPFFTTRPSGEGSGLGLDIVRQIVAAHDGRIEVQSTVGVGTVFTVHLPLRQPTQAPDATP</sequence>
<dbReference type="Pfam" id="PF13185">
    <property type="entry name" value="GAF_2"/>
    <property type="match status" value="1"/>
</dbReference>
<dbReference type="PANTHER" id="PTHR43547:SF2">
    <property type="entry name" value="HYBRID SIGNAL TRANSDUCTION HISTIDINE KINASE C"/>
    <property type="match status" value="1"/>
</dbReference>
<comment type="catalytic activity">
    <reaction evidence="1">
        <text>ATP + protein L-histidine = ADP + protein N-phospho-L-histidine.</text>
        <dbReference type="EC" id="2.7.13.3"/>
    </reaction>
</comment>
<dbReference type="InterPro" id="IPR036890">
    <property type="entry name" value="HATPase_C_sf"/>
</dbReference>
<comment type="caution">
    <text evidence="6">The sequence shown here is derived from an EMBL/GenBank/DDBJ whole genome shotgun (WGS) entry which is preliminary data.</text>
</comment>
<evidence type="ECO:0000313" key="7">
    <source>
        <dbReference type="Proteomes" id="UP000620139"/>
    </source>
</evidence>
<dbReference type="PANTHER" id="PTHR43547">
    <property type="entry name" value="TWO-COMPONENT HISTIDINE KINASE"/>
    <property type="match status" value="1"/>
</dbReference>
<dbReference type="PROSITE" id="PS50109">
    <property type="entry name" value="HIS_KIN"/>
    <property type="match status" value="1"/>
</dbReference>
<dbReference type="EMBL" id="JAEDAL010000001">
    <property type="protein sequence ID" value="MBH9551436.1"/>
    <property type="molecule type" value="Genomic_DNA"/>
</dbReference>
<dbReference type="Proteomes" id="UP000620139">
    <property type="component" value="Unassembled WGS sequence"/>
</dbReference>
<dbReference type="Gene3D" id="2.60.40.10">
    <property type="entry name" value="Immunoglobulins"/>
    <property type="match status" value="1"/>
</dbReference>
<dbReference type="EC" id="2.7.13.3" evidence="2"/>
<dbReference type="GO" id="GO:0000155">
    <property type="term" value="F:phosphorelay sensor kinase activity"/>
    <property type="evidence" value="ECO:0007669"/>
    <property type="project" value="InterPro"/>
</dbReference>
<dbReference type="InterPro" id="IPR015943">
    <property type="entry name" value="WD40/YVTN_repeat-like_dom_sf"/>
</dbReference>
<evidence type="ECO:0000256" key="3">
    <source>
        <dbReference type="ARBA" id="ARBA00022553"/>
    </source>
</evidence>
<dbReference type="CDD" id="cd00082">
    <property type="entry name" value="HisKA"/>
    <property type="match status" value="1"/>
</dbReference>
<dbReference type="InterPro" id="IPR003018">
    <property type="entry name" value="GAF"/>
</dbReference>
<dbReference type="InterPro" id="IPR029016">
    <property type="entry name" value="GAF-like_dom_sf"/>
</dbReference>
<evidence type="ECO:0000256" key="4">
    <source>
        <dbReference type="SAM" id="SignalP"/>
    </source>
</evidence>
<dbReference type="SMART" id="SM00065">
    <property type="entry name" value="GAF"/>
    <property type="match status" value="1"/>
</dbReference>
<proteinExistence type="predicted"/>
<dbReference type="InterPro" id="IPR011123">
    <property type="entry name" value="Y_Y_Y"/>
</dbReference>
<dbReference type="Gene3D" id="1.10.287.130">
    <property type="match status" value="1"/>
</dbReference>
<evidence type="ECO:0000256" key="2">
    <source>
        <dbReference type="ARBA" id="ARBA00012438"/>
    </source>
</evidence>
<dbReference type="SUPFAM" id="SSF47384">
    <property type="entry name" value="Homodimeric domain of signal transducing histidine kinase"/>
    <property type="match status" value="1"/>
</dbReference>
<protein>
    <recommendedName>
        <fullName evidence="2">histidine kinase</fullName>
        <ecNumber evidence="2">2.7.13.3</ecNumber>
    </recommendedName>
</protein>
<dbReference type="SUPFAM" id="SSF63829">
    <property type="entry name" value="Calcium-dependent phosphotriesterase"/>
    <property type="match status" value="3"/>
</dbReference>
<organism evidence="6 7">
    <name type="scientific">Inhella gelatinilytica</name>
    <dbReference type="NCBI Taxonomy" id="2795030"/>
    <lineage>
        <taxon>Bacteria</taxon>
        <taxon>Pseudomonadati</taxon>
        <taxon>Pseudomonadota</taxon>
        <taxon>Betaproteobacteria</taxon>
        <taxon>Burkholderiales</taxon>
        <taxon>Sphaerotilaceae</taxon>
        <taxon>Inhella</taxon>
    </lineage>
</organism>